<comment type="caution">
    <text evidence="2">The sequence shown here is derived from an EMBL/GenBank/DDBJ whole genome shotgun (WGS) entry which is preliminary data.</text>
</comment>
<dbReference type="STRING" id="1109443.G4U2W8"/>
<keyword evidence="1" id="KW-0472">Membrane</keyword>
<feature type="transmembrane region" description="Helical" evidence="1">
    <location>
        <begin position="23"/>
        <end position="45"/>
    </location>
</feature>
<sequence length="666" mass="73810">MSSPSATPSPTSPSASNDENGSILSITALVVALVALVVSMLQLILQYVLSAEGRSKCSTAAIGAWADKNTQFWRPWKGKIYIKYAQLDITTQRFLDALGSQGLEREAHLAVLKNYQVTEQTPVFETKHGKMVGGPPQLILARKGTEEIEPTLPNTLRGAERVAADALVAEKKRLYSPTPPTKATWCALLCDLGLDLQKLSGTGEFIEADTIPSVLDAPPIHMRMSDLIHFGLLLEMKIVEADELKRILNMTGRYCSLVSKHQDGVGMLCRYTGNLIGTQPAVKRISTQEARMLCETADGMIYIGDCMMPITSFGFNSLDAIFKHVIRECKQNAWQEVDLKDLPRSTERDGLGYGGKWANSPTPITGLLMAIAGNVGVGNSFPHETIKAWTDPMRREAVVNAFQTLQGQPGFTVAPRDIFQRICESGTDLMVMDEFRTVNNYGCQFGGIRGWLSTNMAAFTLKMSSLWIYEPRYDHQRFEPVPLLHQLFPVLQAGSLCKTWGENYSFNPEEGNGWRLPVSSLLWLQISLLDTWLARHVDMIIQETAMPEVSVPAGLESAKLCAKSASEVLTQSTAWNPPRLRFCRMYLARLAGDVHGRGVSFMSNAPAYVDRKEGWKNMPIGSPDEWLMADAVLTLRAALQHTRFMLMMDSSALLRLQKFDPSLLLA</sequence>
<keyword evidence="3" id="KW-1185">Reference proteome</keyword>
<name>G4U2W8_SERID</name>
<dbReference type="EMBL" id="CAFZ01001878">
    <property type="protein sequence ID" value="CCA77964.1"/>
    <property type="molecule type" value="Genomic_DNA"/>
</dbReference>
<evidence type="ECO:0000256" key="1">
    <source>
        <dbReference type="SAM" id="Phobius"/>
    </source>
</evidence>
<keyword evidence="1" id="KW-1133">Transmembrane helix</keyword>
<organism evidence="2 3">
    <name type="scientific">Serendipita indica (strain DSM 11827)</name>
    <name type="common">Root endophyte fungus</name>
    <name type="synonym">Piriformospora indica</name>
    <dbReference type="NCBI Taxonomy" id="1109443"/>
    <lineage>
        <taxon>Eukaryota</taxon>
        <taxon>Fungi</taxon>
        <taxon>Dikarya</taxon>
        <taxon>Basidiomycota</taxon>
        <taxon>Agaricomycotina</taxon>
        <taxon>Agaricomycetes</taxon>
        <taxon>Sebacinales</taxon>
        <taxon>Serendipitaceae</taxon>
        <taxon>Serendipita</taxon>
    </lineage>
</organism>
<dbReference type="OrthoDB" id="2993697at2759"/>
<protein>
    <submittedName>
        <fullName evidence="2">Uncharacterized protein</fullName>
    </submittedName>
</protein>
<proteinExistence type="predicted"/>
<dbReference type="InParanoid" id="G4U2W8"/>
<keyword evidence="1" id="KW-0812">Transmembrane</keyword>
<dbReference type="eggNOG" id="ENOG502SIZF">
    <property type="taxonomic scope" value="Eukaryota"/>
</dbReference>
<reference evidence="2 3" key="1">
    <citation type="journal article" date="2011" name="PLoS Pathog.">
        <title>Endophytic Life Strategies Decoded by Genome and Transcriptome Analyses of the Mutualistic Root Symbiont Piriformospora indica.</title>
        <authorList>
            <person name="Zuccaro A."/>
            <person name="Lahrmann U."/>
            <person name="Guldener U."/>
            <person name="Langen G."/>
            <person name="Pfiffi S."/>
            <person name="Biedenkopf D."/>
            <person name="Wong P."/>
            <person name="Samans B."/>
            <person name="Grimm C."/>
            <person name="Basiewicz M."/>
            <person name="Murat C."/>
            <person name="Martin F."/>
            <person name="Kogel K.H."/>
        </authorList>
    </citation>
    <scope>NUCLEOTIDE SEQUENCE [LARGE SCALE GENOMIC DNA]</scope>
    <source>
        <strain evidence="2 3">DSM 11827</strain>
    </source>
</reference>
<evidence type="ECO:0000313" key="2">
    <source>
        <dbReference type="EMBL" id="CCA77964.1"/>
    </source>
</evidence>
<gene>
    <name evidence="2" type="ORF">PIIN_00678</name>
</gene>
<evidence type="ECO:0000313" key="3">
    <source>
        <dbReference type="Proteomes" id="UP000007148"/>
    </source>
</evidence>
<dbReference type="AlphaFoldDB" id="G4U2W8"/>
<dbReference type="Proteomes" id="UP000007148">
    <property type="component" value="Unassembled WGS sequence"/>
</dbReference>
<dbReference type="HOGENOM" id="CLU_027008_0_0_1"/>
<accession>G4U2W8</accession>